<dbReference type="AlphaFoldDB" id="A0A931B931"/>
<dbReference type="RefSeq" id="WP_196196924.1">
    <property type="nucleotide sequence ID" value="NZ_JADPRT010000013.1"/>
</dbReference>
<organism evidence="1 2">
    <name type="scientific">Streptacidiphilus fuscans</name>
    <dbReference type="NCBI Taxonomy" id="2789292"/>
    <lineage>
        <taxon>Bacteria</taxon>
        <taxon>Bacillati</taxon>
        <taxon>Actinomycetota</taxon>
        <taxon>Actinomycetes</taxon>
        <taxon>Kitasatosporales</taxon>
        <taxon>Streptomycetaceae</taxon>
        <taxon>Streptacidiphilus</taxon>
    </lineage>
</organism>
<evidence type="ECO:0000313" key="2">
    <source>
        <dbReference type="Proteomes" id="UP000657385"/>
    </source>
</evidence>
<dbReference type="Proteomes" id="UP000657385">
    <property type="component" value="Unassembled WGS sequence"/>
</dbReference>
<keyword evidence="2" id="KW-1185">Reference proteome</keyword>
<comment type="caution">
    <text evidence="1">The sequence shown here is derived from an EMBL/GenBank/DDBJ whole genome shotgun (WGS) entry which is preliminary data.</text>
</comment>
<protein>
    <submittedName>
        <fullName evidence="1">Uncharacterized protein</fullName>
    </submittedName>
</protein>
<proteinExistence type="predicted"/>
<reference evidence="1" key="1">
    <citation type="submission" date="2020-11" db="EMBL/GenBank/DDBJ databases">
        <title>Isolation and identification of active actinomycetes.</title>
        <authorList>
            <person name="Yu B."/>
        </authorList>
    </citation>
    <scope>NUCLEOTIDE SEQUENCE</scope>
    <source>
        <strain evidence="1">NEAU-YB345</strain>
    </source>
</reference>
<sequence length="76" mass="8657">MTHELKAEYEFRAVRTWHIVPEGDSWSLCGSPLAPAARTRPIDEMPHTGGLCRRCQMLHRGVRRREKYGLGGDPLV</sequence>
<gene>
    <name evidence="1" type="ORF">I2501_27385</name>
</gene>
<evidence type="ECO:0000313" key="1">
    <source>
        <dbReference type="EMBL" id="MBF9071752.1"/>
    </source>
</evidence>
<name>A0A931B931_9ACTN</name>
<dbReference type="EMBL" id="JADPRT010000013">
    <property type="protein sequence ID" value="MBF9071752.1"/>
    <property type="molecule type" value="Genomic_DNA"/>
</dbReference>
<accession>A0A931B931</accession>